<dbReference type="GO" id="GO:0046872">
    <property type="term" value="F:metal ion binding"/>
    <property type="evidence" value="ECO:0007669"/>
    <property type="project" value="UniProtKB-KW"/>
</dbReference>
<keyword evidence="8" id="KW-0378">Hydrolase</keyword>
<dbReference type="GO" id="GO:0003676">
    <property type="term" value="F:nucleic acid binding"/>
    <property type="evidence" value="ECO:0007669"/>
    <property type="project" value="InterPro"/>
</dbReference>
<dbReference type="InterPro" id="IPR039537">
    <property type="entry name" value="Retrotran_Ty1/copia-like"/>
</dbReference>
<evidence type="ECO:0000256" key="15">
    <source>
        <dbReference type="ARBA" id="ARBA00023172"/>
    </source>
</evidence>
<evidence type="ECO:0000256" key="3">
    <source>
        <dbReference type="ARBA" id="ARBA00022670"/>
    </source>
</evidence>
<keyword evidence="4" id="KW-0540">Nuclease</keyword>
<dbReference type="GO" id="GO:0006508">
    <property type="term" value="P:proteolysis"/>
    <property type="evidence" value="ECO:0007669"/>
    <property type="project" value="UniProtKB-KW"/>
</dbReference>
<dbReference type="AlphaFoldDB" id="A0A8T0FD01"/>
<evidence type="ECO:0000256" key="4">
    <source>
        <dbReference type="ARBA" id="ARBA00022722"/>
    </source>
</evidence>
<feature type="domain" description="Integrase catalytic" evidence="16">
    <location>
        <begin position="254"/>
        <end position="335"/>
    </location>
</feature>
<dbReference type="GO" id="GO:0004519">
    <property type="term" value="F:endonuclease activity"/>
    <property type="evidence" value="ECO:0007669"/>
    <property type="project" value="UniProtKB-KW"/>
</dbReference>
<dbReference type="InterPro" id="IPR012337">
    <property type="entry name" value="RNaseH-like_sf"/>
</dbReference>
<dbReference type="Gene3D" id="3.30.420.10">
    <property type="entry name" value="Ribonuclease H-like superfamily/Ribonuclease H"/>
    <property type="match status" value="1"/>
</dbReference>
<evidence type="ECO:0000259" key="16">
    <source>
        <dbReference type="PROSITE" id="PS50994"/>
    </source>
</evidence>
<dbReference type="GO" id="GO:0015074">
    <property type="term" value="P:DNA integration"/>
    <property type="evidence" value="ECO:0007669"/>
    <property type="project" value="UniProtKB-KW"/>
</dbReference>
<dbReference type="GO" id="GO:0003964">
    <property type="term" value="F:RNA-directed DNA polymerase activity"/>
    <property type="evidence" value="ECO:0007669"/>
    <property type="project" value="UniProtKB-KW"/>
</dbReference>
<sequence length="335" mass="38022">MTNVVVAVALFESVETKIILLFGFESLSVSRNSHAVVTRAIVETAKQLRQSIDDKYVQNCDTVFTANSMSGLDLFAIKYKHPIRVRYGNCLINSVSSISFSFTPLSGKIQPTFKVSNDLEQFLVDSAATSHFCCERDWFKNFRELSPNKTLLADKRHTCEVKGVGDIDFVIKDIKGETISVLDVVYKGETISVLDAVYKGETISVLDVVYKGETICVLEKMHMDLWGPAPVNSLGGIFRKYLSRVERELGLKLKSVRTDNSMEFCHQEFEKFLRQLGIKSKRRTIFTPELNGVSERFNRSSMDAVKTLLQDRGYQKLIGINCNPKLRLEYLWVIQ</sequence>
<dbReference type="InterPro" id="IPR001584">
    <property type="entry name" value="Integrase_cat-core"/>
</dbReference>
<keyword evidence="14" id="KW-0917">Virion maturation</keyword>
<evidence type="ECO:0000256" key="12">
    <source>
        <dbReference type="ARBA" id="ARBA00022918"/>
    </source>
</evidence>
<evidence type="ECO:0000256" key="13">
    <source>
        <dbReference type="ARBA" id="ARBA00022932"/>
    </source>
</evidence>
<reference evidence="17" key="2">
    <citation type="submission" date="2020-06" db="EMBL/GenBank/DDBJ databases">
        <authorList>
            <person name="Sheffer M."/>
        </authorList>
    </citation>
    <scope>NUCLEOTIDE SEQUENCE</scope>
</reference>
<comment type="function">
    <text evidence="1">The aspartyl protease (PR) mediates the proteolytic cleavages of the Gag and Gag-Pol polyproteins after assembly of the VLP.</text>
</comment>
<dbReference type="GO" id="GO:0006310">
    <property type="term" value="P:DNA recombination"/>
    <property type="evidence" value="ECO:0007669"/>
    <property type="project" value="UniProtKB-KW"/>
</dbReference>
<keyword evidence="6" id="KW-0547">Nucleotide-binding</keyword>
<proteinExistence type="predicted"/>
<keyword evidence="12" id="KW-0695">RNA-directed DNA polymerase</keyword>
<evidence type="ECO:0000256" key="11">
    <source>
        <dbReference type="ARBA" id="ARBA00022908"/>
    </source>
</evidence>
<name>A0A8T0FD01_ARGBR</name>
<dbReference type="Proteomes" id="UP000807504">
    <property type="component" value="Unassembled WGS sequence"/>
</dbReference>
<keyword evidence="3" id="KW-0645">Protease</keyword>
<dbReference type="GO" id="GO:0005524">
    <property type="term" value="F:ATP binding"/>
    <property type="evidence" value="ECO:0007669"/>
    <property type="project" value="UniProtKB-KW"/>
</dbReference>
<keyword evidence="5" id="KW-0479">Metal-binding</keyword>
<evidence type="ECO:0000256" key="9">
    <source>
        <dbReference type="ARBA" id="ARBA00022840"/>
    </source>
</evidence>
<dbReference type="InterPro" id="IPR036397">
    <property type="entry name" value="RNaseH_sf"/>
</dbReference>
<dbReference type="PANTHER" id="PTHR42648:SF11">
    <property type="entry name" value="TRANSPOSON TY4-P GAG-POL POLYPROTEIN"/>
    <property type="match status" value="1"/>
</dbReference>
<keyword evidence="11" id="KW-0229">DNA integration</keyword>
<keyword evidence="13" id="KW-0808">Transferase</keyword>
<dbReference type="PROSITE" id="PS50994">
    <property type="entry name" value="INTEGRASE"/>
    <property type="match status" value="1"/>
</dbReference>
<evidence type="ECO:0000256" key="10">
    <source>
        <dbReference type="ARBA" id="ARBA00022842"/>
    </source>
</evidence>
<gene>
    <name evidence="17" type="ORF">HNY73_009765</name>
</gene>
<keyword evidence="2" id="KW-1188">Viral release from host cell</keyword>
<reference evidence="17" key="1">
    <citation type="journal article" date="2020" name="bioRxiv">
        <title>Chromosome-level reference genome of the European wasp spider Argiope bruennichi: a resource for studies on range expansion and evolutionary adaptation.</title>
        <authorList>
            <person name="Sheffer M.M."/>
            <person name="Hoppe A."/>
            <person name="Krehenwinkel H."/>
            <person name="Uhl G."/>
            <person name="Kuss A.W."/>
            <person name="Jensen L."/>
            <person name="Jensen C."/>
            <person name="Gillespie R.G."/>
            <person name="Hoff K.J."/>
            <person name="Prost S."/>
        </authorList>
    </citation>
    <scope>NUCLEOTIDE SEQUENCE</scope>
</reference>
<dbReference type="GO" id="GO:0003887">
    <property type="term" value="F:DNA-directed DNA polymerase activity"/>
    <property type="evidence" value="ECO:0007669"/>
    <property type="project" value="UniProtKB-KW"/>
</dbReference>
<keyword evidence="18" id="KW-1185">Reference proteome</keyword>
<dbReference type="GO" id="GO:0008233">
    <property type="term" value="F:peptidase activity"/>
    <property type="evidence" value="ECO:0007669"/>
    <property type="project" value="UniProtKB-KW"/>
</dbReference>
<comment type="caution">
    <text evidence="17">The sequence shown here is derived from an EMBL/GenBank/DDBJ whole genome shotgun (WGS) entry which is preliminary data.</text>
</comment>
<evidence type="ECO:0000256" key="6">
    <source>
        <dbReference type="ARBA" id="ARBA00022741"/>
    </source>
</evidence>
<protein>
    <submittedName>
        <fullName evidence="17">Retrovirus-related Pol polyprotein like</fullName>
    </submittedName>
</protein>
<keyword evidence="10" id="KW-0460">Magnesium</keyword>
<dbReference type="InterPro" id="IPR054722">
    <property type="entry name" value="PolX-like_BBD"/>
</dbReference>
<keyword evidence="7" id="KW-0255">Endonuclease</keyword>
<evidence type="ECO:0000256" key="5">
    <source>
        <dbReference type="ARBA" id="ARBA00022723"/>
    </source>
</evidence>
<evidence type="ECO:0000313" key="17">
    <source>
        <dbReference type="EMBL" id="KAF8788235.1"/>
    </source>
</evidence>
<keyword evidence="9" id="KW-0067">ATP-binding</keyword>
<organism evidence="17 18">
    <name type="scientific">Argiope bruennichi</name>
    <name type="common">Wasp spider</name>
    <name type="synonym">Aranea bruennichi</name>
    <dbReference type="NCBI Taxonomy" id="94029"/>
    <lineage>
        <taxon>Eukaryota</taxon>
        <taxon>Metazoa</taxon>
        <taxon>Ecdysozoa</taxon>
        <taxon>Arthropoda</taxon>
        <taxon>Chelicerata</taxon>
        <taxon>Arachnida</taxon>
        <taxon>Araneae</taxon>
        <taxon>Araneomorphae</taxon>
        <taxon>Entelegynae</taxon>
        <taxon>Araneoidea</taxon>
        <taxon>Araneidae</taxon>
        <taxon>Argiope</taxon>
    </lineage>
</organism>
<evidence type="ECO:0000256" key="2">
    <source>
        <dbReference type="ARBA" id="ARBA00022612"/>
    </source>
</evidence>
<dbReference type="EMBL" id="JABXBU010000015">
    <property type="protein sequence ID" value="KAF8788235.1"/>
    <property type="molecule type" value="Genomic_DNA"/>
</dbReference>
<evidence type="ECO:0000256" key="1">
    <source>
        <dbReference type="ARBA" id="ARBA00002180"/>
    </source>
</evidence>
<keyword evidence="15" id="KW-0233">DNA recombination</keyword>
<keyword evidence="13" id="KW-0239">DNA-directed DNA polymerase</keyword>
<evidence type="ECO:0000256" key="7">
    <source>
        <dbReference type="ARBA" id="ARBA00022759"/>
    </source>
</evidence>
<accession>A0A8T0FD01</accession>
<keyword evidence="13" id="KW-0548">Nucleotidyltransferase</keyword>
<dbReference type="PANTHER" id="PTHR42648">
    <property type="entry name" value="TRANSPOSASE, PUTATIVE-RELATED"/>
    <property type="match status" value="1"/>
</dbReference>
<dbReference type="Pfam" id="PF22936">
    <property type="entry name" value="Pol_BBD"/>
    <property type="match status" value="1"/>
</dbReference>
<dbReference type="SUPFAM" id="SSF53098">
    <property type="entry name" value="Ribonuclease H-like"/>
    <property type="match status" value="1"/>
</dbReference>
<evidence type="ECO:0000313" key="18">
    <source>
        <dbReference type="Proteomes" id="UP000807504"/>
    </source>
</evidence>
<evidence type="ECO:0000256" key="14">
    <source>
        <dbReference type="ARBA" id="ARBA00023113"/>
    </source>
</evidence>
<evidence type="ECO:0000256" key="8">
    <source>
        <dbReference type="ARBA" id="ARBA00022801"/>
    </source>
</evidence>